<accession>A0ABS8HLV5</accession>
<evidence type="ECO:0000313" key="3">
    <source>
        <dbReference type="Proteomes" id="UP001199206"/>
    </source>
</evidence>
<evidence type="ECO:0000313" key="2">
    <source>
        <dbReference type="EMBL" id="MCC4622296.1"/>
    </source>
</evidence>
<proteinExistence type="predicted"/>
<dbReference type="Proteomes" id="UP001199206">
    <property type="component" value="Unassembled WGS sequence"/>
</dbReference>
<evidence type="ECO:0008006" key="4">
    <source>
        <dbReference type="Google" id="ProtNLM"/>
    </source>
</evidence>
<sequence length="83" mass="9040">MSKKTDSRYSALAPLVPAAHTAQLLRDLQIINDRVMRELGALPRKGLPVQAKRKPKPAPWVAAAHQPTAQDAEMHDAPQPAIS</sequence>
<feature type="region of interest" description="Disordered" evidence="1">
    <location>
        <begin position="46"/>
        <end position="83"/>
    </location>
</feature>
<organism evidence="2 3">
    <name type="scientific">Xanthomonas cassavae CFBP 4642</name>
    <dbReference type="NCBI Taxonomy" id="1219375"/>
    <lineage>
        <taxon>Bacteria</taxon>
        <taxon>Pseudomonadati</taxon>
        <taxon>Pseudomonadota</taxon>
        <taxon>Gammaproteobacteria</taxon>
        <taxon>Lysobacterales</taxon>
        <taxon>Lysobacteraceae</taxon>
        <taxon>Xanthomonas</taxon>
    </lineage>
</organism>
<gene>
    <name evidence="2" type="ORF">LL965_20390</name>
</gene>
<dbReference type="EMBL" id="JAJGQJ010000082">
    <property type="protein sequence ID" value="MCC4622296.1"/>
    <property type="molecule type" value="Genomic_DNA"/>
</dbReference>
<evidence type="ECO:0000256" key="1">
    <source>
        <dbReference type="SAM" id="MobiDB-lite"/>
    </source>
</evidence>
<name>A0ABS8HLV5_9XANT</name>
<comment type="caution">
    <text evidence="2">The sequence shown here is derived from an EMBL/GenBank/DDBJ whole genome shotgun (WGS) entry which is preliminary data.</text>
</comment>
<keyword evidence="3" id="KW-1185">Reference proteome</keyword>
<dbReference type="RefSeq" id="WP_053329549.1">
    <property type="nucleotide sequence ID" value="NZ_CAWLZN010000001.1"/>
</dbReference>
<protein>
    <recommendedName>
        <fullName evidence="4">Transposase</fullName>
    </recommendedName>
</protein>
<reference evidence="2 3" key="1">
    <citation type="submission" date="2021-10" db="EMBL/GenBank/DDBJ databases">
        <title>Genome sequencing of Xanthomonas strains from NCPPB.</title>
        <authorList>
            <person name="Hussein R."/>
            <person name="Harrison J."/>
            <person name="Studholme D.J."/>
            <person name="Vicente J."/>
            <person name="Grant M."/>
        </authorList>
    </citation>
    <scope>NUCLEOTIDE SEQUENCE [LARGE SCALE GENOMIC DNA]</scope>
    <source>
        <strain evidence="2 3">NCPPB 101</strain>
    </source>
</reference>